<protein>
    <submittedName>
        <fullName evidence="1">Prephenate dehydratase</fullName>
    </submittedName>
</protein>
<accession>A0AC61L449</accession>
<dbReference type="Proteomes" id="UP000248329">
    <property type="component" value="Unassembled WGS sequence"/>
</dbReference>
<evidence type="ECO:0000313" key="1">
    <source>
        <dbReference type="EMBL" id="PXF61038.1"/>
    </source>
</evidence>
<evidence type="ECO:0000313" key="2">
    <source>
        <dbReference type="Proteomes" id="UP000248329"/>
    </source>
</evidence>
<organism evidence="1 2">
    <name type="scientific">Candidatus Methanogaster sp</name>
    <dbReference type="NCBI Taxonomy" id="3386292"/>
    <lineage>
        <taxon>Archaea</taxon>
        <taxon>Methanobacteriati</taxon>
        <taxon>Methanobacteriota</taxon>
        <taxon>Stenosarchaea group</taxon>
        <taxon>Methanomicrobia</taxon>
        <taxon>Methanosarcinales</taxon>
        <taxon>ANME-2 cluster</taxon>
        <taxon>Candidatus Methanogasteraceae</taxon>
        <taxon>Candidatus Methanogaster</taxon>
    </lineage>
</organism>
<dbReference type="EMBL" id="PQXF01000009">
    <property type="protein sequence ID" value="PXF61038.1"/>
    <property type="molecule type" value="Genomic_DNA"/>
</dbReference>
<sequence>MTIGVLGPAGTFSEQAAKRWSTEPAEFVYFSDVGEIASSVGNRADFGVVPVENSLEGSVGATLDALLKYNVTIVGEIILPIQHSLLVKSETAPIKTIVSHPQATAQCRRFLQRHFSDAEIQVAASTAHAAELASGEEGVAAIASADIALRYGLKILFEEIQDVDENHTRFIVLGTTVPQTSGQDKTSIIVDLHKDRPGALHELLGKFSSRDINLTKIESRPTRKALGDYLFYIDFQGHIHDGKIHEAVQSIEGTVARLKVLGSYRRAVYS</sequence>
<name>A0AC61L449_9EURY</name>
<comment type="caution">
    <text evidence="1">The sequence shown here is derived from an EMBL/GenBank/DDBJ whole genome shotgun (WGS) entry which is preliminary data.</text>
</comment>
<proteinExistence type="predicted"/>
<reference evidence="1" key="1">
    <citation type="submission" date="2018-01" db="EMBL/GenBank/DDBJ databases">
        <authorList>
            <person name="Krukenberg V."/>
        </authorList>
    </citation>
    <scope>NUCLEOTIDE SEQUENCE</scope>
    <source>
        <strain evidence="1">E20ANME2</strain>
    </source>
</reference>
<gene>
    <name evidence="1" type="ORF">C4B59_06530</name>
</gene>